<name>A0A397H328_9GLOM</name>
<evidence type="ECO:0000256" key="6">
    <source>
        <dbReference type="SAM" id="Coils"/>
    </source>
</evidence>
<comment type="caution">
    <text evidence="9">The sequence shown here is derived from an EMBL/GenBank/DDBJ whole genome shotgun (WGS) entry which is preliminary data.</text>
</comment>
<evidence type="ECO:0000259" key="8">
    <source>
        <dbReference type="SMART" id="SM01156"/>
    </source>
</evidence>
<dbReference type="EMBL" id="PQFF01000346">
    <property type="protein sequence ID" value="RHZ57525.1"/>
    <property type="molecule type" value="Genomic_DNA"/>
</dbReference>
<dbReference type="FunFam" id="1.25.10.10:FF:001136">
    <property type="entry name" value="Beta-catenin-like protein 1"/>
    <property type="match status" value="1"/>
</dbReference>
<keyword evidence="5" id="KW-0539">Nucleus</keyword>
<dbReference type="PANTHER" id="PTHR14978:SF0">
    <property type="entry name" value="BETA-CATENIN-LIKE PROTEIN 1"/>
    <property type="match status" value="1"/>
</dbReference>
<dbReference type="SUPFAM" id="SSF48371">
    <property type="entry name" value="ARM repeat"/>
    <property type="match status" value="1"/>
</dbReference>
<dbReference type="Gene3D" id="1.25.10.10">
    <property type="entry name" value="Leucine-rich Repeat Variant"/>
    <property type="match status" value="1"/>
</dbReference>
<evidence type="ECO:0000256" key="4">
    <source>
        <dbReference type="ARBA" id="ARBA00023054"/>
    </source>
</evidence>
<keyword evidence="2" id="KW-0597">Phosphoprotein</keyword>
<reference evidence="9 10" key="1">
    <citation type="submission" date="2018-08" db="EMBL/GenBank/DDBJ databases">
        <title>Genome and evolution of the arbuscular mycorrhizal fungus Diversispora epigaea (formerly Glomus versiforme) and its bacterial endosymbionts.</title>
        <authorList>
            <person name="Sun X."/>
            <person name="Fei Z."/>
            <person name="Harrison M."/>
        </authorList>
    </citation>
    <scope>NUCLEOTIDE SEQUENCE [LARGE SCALE GENOMIC DNA]</scope>
    <source>
        <strain evidence="9 10">IT104</strain>
    </source>
</reference>
<dbReference type="InterPro" id="IPR039678">
    <property type="entry name" value="CTNNBL1"/>
</dbReference>
<feature type="compositionally biased region" description="Acidic residues" evidence="7">
    <location>
        <begin position="619"/>
        <end position="629"/>
    </location>
</feature>
<feature type="coiled-coil region" evidence="6">
    <location>
        <begin position="500"/>
        <end position="527"/>
    </location>
</feature>
<dbReference type="PANTHER" id="PTHR14978">
    <property type="entry name" value="BETA-CATENIN-LIKE PROTEIN 1 NUCLEAR ASSOCIATED PROTEIN"/>
    <property type="match status" value="1"/>
</dbReference>
<evidence type="ECO:0000256" key="2">
    <source>
        <dbReference type="ARBA" id="ARBA00022553"/>
    </source>
</evidence>
<dbReference type="InterPro" id="IPR013180">
    <property type="entry name" value="CTNNBL1_N"/>
</dbReference>
<dbReference type="Pfam" id="PF08216">
    <property type="entry name" value="CTNNBL"/>
    <property type="match status" value="1"/>
</dbReference>
<feature type="compositionally biased region" description="Low complexity" evidence="7">
    <location>
        <begin position="47"/>
        <end position="58"/>
    </location>
</feature>
<feature type="compositionally biased region" description="Acidic residues" evidence="7">
    <location>
        <begin position="84"/>
        <end position="101"/>
    </location>
</feature>
<dbReference type="Proteomes" id="UP000266861">
    <property type="component" value="Unassembled WGS sequence"/>
</dbReference>
<keyword evidence="3" id="KW-0677">Repeat</keyword>
<organism evidence="9 10">
    <name type="scientific">Diversispora epigaea</name>
    <dbReference type="NCBI Taxonomy" id="1348612"/>
    <lineage>
        <taxon>Eukaryota</taxon>
        <taxon>Fungi</taxon>
        <taxon>Fungi incertae sedis</taxon>
        <taxon>Mucoromycota</taxon>
        <taxon>Glomeromycotina</taxon>
        <taxon>Glomeromycetes</taxon>
        <taxon>Diversisporales</taxon>
        <taxon>Diversisporaceae</taxon>
        <taxon>Diversispora</taxon>
    </lineage>
</organism>
<proteinExistence type="predicted"/>
<evidence type="ECO:0000256" key="5">
    <source>
        <dbReference type="ARBA" id="ARBA00023242"/>
    </source>
</evidence>
<evidence type="ECO:0000256" key="7">
    <source>
        <dbReference type="SAM" id="MobiDB-lite"/>
    </source>
</evidence>
<dbReference type="InterPro" id="IPR016024">
    <property type="entry name" value="ARM-type_fold"/>
</dbReference>
<dbReference type="OrthoDB" id="1898821at2759"/>
<dbReference type="AlphaFoldDB" id="A0A397H328"/>
<protein>
    <recommendedName>
        <fullName evidence="8">Beta-catenin-like protein 1 N-terminal domain-containing protein</fullName>
    </recommendedName>
</protein>
<feature type="region of interest" description="Disordered" evidence="7">
    <location>
        <begin position="1"/>
        <end position="25"/>
    </location>
</feature>
<dbReference type="GO" id="GO:0005681">
    <property type="term" value="C:spliceosomal complex"/>
    <property type="evidence" value="ECO:0007669"/>
    <property type="project" value="TreeGrafter"/>
</dbReference>
<feature type="region of interest" description="Disordered" evidence="7">
    <location>
        <begin position="615"/>
        <end position="638"/>
    </location>
</feature>
<dbReference type="InterPro" id="IPR011989">
    <property type="entry name" value="ARM-like"/>
</dbReference>
<keyword evidence="10" id="KW-1185">Reference proteome</keyword>
<dbReference type="GO" id="GO:0010467">
    <property type="term" value="P:gene expression"/>
    <property type="evidence" value="ECO:0007669"/>
    <property type="project" value="UniProtKB-ARBA"/>
</dbReference>
<evidence type="ECO:0000313" key="10">
    <source>
        <dbReference type="Proteomes" id="UP000266861"/>
    </source>
</evidence>
<accession>A0A397H328</accession>
<sequence length="695" mass="80469">MNVDKLFKIPSSSIPSGKNKRKLSANPNIEVLKAVRAKTEEAEEAEFTQSSSSSASGSRESKRKVRISDEVEEQEYYIDTYQQEYEEYENDDDVEEEDDQEEGGRFYGGGLTEEQKRILDLVDQVEVKEPEALDSTSVRKMILKFEKAITKNQELRVKYSDDPSKFMESEADLDEEIKHLLTLTEVPDLYPLVVQLGAVTHLVSLLSHENTDISIDVVEVLNELTDEDVVAEHEEDAMKIFIDALLENQLLELLVQNLHRLDEEEQTDKHGIFNTLGVIENLTSFDPSLSEKIIRDTKLLEWILARIKVKGFDSNKQYCSELMAILLQNSRANRLKLGELNGIDALLQVLNAYKRKDPKEVDEIEMMENYFDSLCSALNEPEIKRRFLEGEGVELMLIMMKEKMMSRMRAIKVLDYALSTPEGTSNCERFVDIFGLKTLFSTFMRKGLKKLKKTYKAFSETEEEEHVIGIIVSLLKNLSSGSDHRLRLINKFIESDYEKVDRLLEMRENYEHKVEITDKEIEEEKKAFEEDEEYEIDEETLDEFYLRRLNSGLFTLQLVDLTISWICYEEPQIKEHVTLLLNRRGRSLNNVKNTLEEYYNNMDDESSTENVINENENIKDDDNDDDDESINDKKNITNDKNLITDNHKEGEKNLNEENSNMEIDDDNTKSISISSNNNYPIKQKKAIIKMLIGSL</sequence>
<evidence type="ECO:0000256" key="1">
    <source>
        <dbReference type="ARBA" id="ARBA00004123"/>
    </source>
</evidence>
<feature type="domain" description="Beta-catenin-like protein 1 N-terminal" evidence="8">
    <location>
        <begin position="111"/>
        <end position="218"/>
    </location>
</feature>
<dbReference type="STRING" id="1348612.A0A397H328"/>
<gene>
    <name evidence="9" type="ORF">Glove_386g47</name>
</gene>
<feature type="region of interest" description="Disordered" evidence="7">
    <location>
        <begin position="37"/>
        <end position="109"/>
    </location>
</feature>
<evidence type="ECO:0000313" key="9">
    <source>
        <dbReference type="EMBL" id="RHZ57525.1"/>
    </source>
</evidence>
<evidence type="ECO:0000256" key="3">
    <source>
        <dbReference type="ARBA" id="ARBA00022737"/>
    </source>
</evidence>
<keyword evidence="4 6" id="KW-0175">Coiled coil</keyword>
<comment type="subcellular location">
    <subcellularLocation>
        <location evidence="1">Nucleus</location>
    </subcellularLocation>
</comment>
<dbReference type="SMART" id="SM01156">
    <property type="entry name" value="DUF1716"/>
    <property type="match status" value="1"/>
</dbReference>
<feature type="region of interest" description="Disordered" evidence="7">
    <location>
        <begin position="650"/>
        <end position="669"/>
    </location>
</feature>